<name>A0A9P8FZY0_AURME</name>
<sequence>MLRRTSQCLSRRQPSLLRLRWLSTTVPHRLATPTSGFAPTWDKIKETLKPPIHQFMPKTRPSYIVDTPSPADSAGLLRTCTVLTSNPSTTSLQQLLDRIPQFQQANESGLFTDFLLLVTPSYAASLRNQKHVIEQALTRIFPVKELDQDTHNSLGGDSREAVRLVAAVVDRLPKPSEISASAVGDTGSEGIALRLIANENPIWKPELATDDPRAALSDNKFRFLSFHLNDPSTPPHMLPIVQLPLANTIFHNGLSSTLIWRKYAVQQGGKGLTQIDEQVCDSHRVKLPQQAGPHEANALSLSVPLVPLTSARSVVACMGNIIRRLSANSGLGPADDTEEAILASHELEQSVTSYHKTRGLSPRAVSVWALVIPEKSFTGGLSMAAKVLGERNLPELWKAGSDHDTDPSQPNLLTLLQNGARLHKVLSGGGGWGKKAGLLSLDPDTGYGQHPSWEEIAPAQQTEPEYIQGLPPVPADLHRVWGVEPQELPSIVNKGDYIQFYISPSASSEEAPAQSASTTNPPDQTMSDIKTVEFGSIPSTVDDMPSSQASLAAAQSVVQTYPNHFGALSETGIAMFFGLQSDKASSTNIHNATDAATKVDVPFGRFRSRSQISTASSKPKQAETGLGFSPTKPLQSMVCGHGISRQLFIDQAKTTFEIQKQNISSSSVLLEEPVRSKHSDSTIWQSAPRSAISRRKFKKTMRIPKIPNKNWTSKDINEARKALKQAEPDTGSSGLVFRNLKVMTRSAADTPLAQDFISGLKGQRLQSWAKQTMRDVISPTAFEQWEKDETIPKEPNDTWSDKDIRKAHTFKKRQWKLQKAANKQSYLDRVPLATRKMQDVLTPQAFKQWEKDKTIPEEPNDIWSETDIRRALFFRRQKWELHKNPKSLKLDAIPSIPTQPQQQNASAHRHEQEPKAGKSEVKAGIESATRTITSLRLQAQARARSRVLQEAFRGLLSPAQQHRASLQRASSLSNTSHISEPQLTKRVMHLITMHEPGCPRIRIYELLNSRRPAPAPNREMDSTIECESKIRVQAEHSGRDLASQEESQEKVMQETEMRDQLSKWKTAAEELKDAIELKWPEKGKKKRLKDVIEKEMEEISRVEKSVQGFLVG</sequence>
<evidence type="ECO:0000256" key="1">
    <source>
        <dbReference type="SAM" id="MobiDB-lite"/>
    </source>
</evidence>
<evidence type="ECO:0000313" key="2">
    <source>
        <dbReference type="EMBL" id="KAG9987577.1"/>
    </source>
</evidence>
<feature type="compositionally biased region" description="Low complexity" evidence="1">
    <location>
        <begin position="508"/>
        <end position="517"/>
    </location>
</feature>
<feature type="non-terminal residue" evidence="2">
    <location>
        <position position="1112"/>
    </location>
</feature>
<feature type="region of interest" description="Disordered" evidence="1">
    <location>
        <begin position="610"/>
        <end position="629"/>
    </location>
</feature>
<keyword evidence="3" id="KW-1185">Reference proteome</keyword>
<accession>A0A9P8FZY0</accession>
<gene>
    <name evidence="2" type="ORF">KCU98_g3245</name>
</gene>
<comment type="caution">
    <text evidence="2">The sequence shown here is derived from an EMBL/GenBank/DDBJ whole genome shotgun (WGS) entry which is preliminary data.</text>
</comment>
<reference evidence="2" key="1">
    <citation type="journal article" date="2021" name="J Fungi (Basel)">
        <title>Virulence traits and population genomics of the black yeast Aureobasidium melanogenum.</title>
        <authorList>
            <person name="Cernosa A."/>
            <person name="Sun X."/>
            <person name="Gostincar C."/>
            <person name="Fang C."/>
            <person name="Gunde-Cimerman N."/>
            <person name="Song Z."/>
        </authorList>
    </citation>
    <scope>NUCLEOTIDE SEQUENCE</scope>
    <source>
        <strain evidence="2">EXF-9298</strain>
    </source>
</reference>
<dbReference type="AlphaFoldDB" id="A0A9P8FZY0"/>
<feature type="compositionally biased region" description="Basic and acidic residues" evidence="1">
    <location>
        <begin position="908"/>
        <end position="923"/>
    </location>
</feature>
<dbReference type="EMBL" id="JAHFXS010000214">
    <property type="protein sequence ID" value="KAG9987577.1"/>
    <property type="molecule type" value="Genomic_DNA"/>
</dbReference>
<evidence type="ECO:0000313" key="3">
    <source>
        <dbReference type="Proteomes" id="UP000729357"/>
    </source>
</evidence>
<organism evidence="2 3">
    <name type="scientific">Aureobasidium melanogenum</name>
    <name type="common">Aureobasidium pullulans var. melanogenum</name>
    <dbReference type="NCBI Taxonomy" id="46634"/>
    <lineage>
        <taxon>Eukaryota</taxon>
        <taxon>Fungi</taxon>
        <taxon>Dikarya</taxon>
        <taxon>Ascomycota</taxon>
        <taxon>Pezizomycotina</taxon>
        <taxon>Dothideomycetes</taxon>
        <taxon>Dothideomycetidae</taxon>
        <taxon>Dothideales</taxon>
        <taxon>Saccotheciaceae</taxon>
        <taxon>Aureobasidium</taxon>
    </lineage>
</organism>
<protein>
    <submittedName>
        <fullName evidence="2">Uncharacterized protein</fullName>
    </submittedName>
</protein>
<feature type="compositionally biased region" description="Polar residues" evidence="1">
    <location>
        <begin position="896"/>
        <end position="906"/>
    </location>
</feature>
<feature type="compositionally biased region" description="Polar residues" evidence="1">
    <location>
        <begin position="518"/>
        <end position="527"/>
    </location>
</feature>
<proteinExistence type="predicted"/>
<reference evidence="2" key="2">
    <citation type="submission" date="2021-08" db="EMBL/GenBank/DDBJ databases">
        <authorList>
            <person name="Gostincar C."/>
            <person name="Sun X."/>
            <person name="Song Z."/>
            <person name="Gunde-Cimerman N."/>
        </authorList>
    </citation>
    <scope>NUCLEOTIDE SEQUENCE</scope>
    <source>
        <strain evidence="2">EXF-9298</strain>
    </source>
</reference>
<feature type="compositionally biased region" description="Polar residues" evidence="1">
    <location>
        <begin position="610"/>
        <end position="619"/>
    </location>
</feature>
<feature type="region of interest" description="Disordered" evidence="1">
    <location>
        <begin position="508"/>
        <end position="527"/>
    </location>
</feature>
<dbReference type="Proteomes" id="UP000729357">
    <property type="component" value="Unassembled WGS sequence"/>
</dbReference>
<feature type="region of interest" description="Disordered" evidence="1">
    <location>
        <begin position="890"/>
        <end position="923"/>
    </location>
</feature>